<sequence length="135" mass="15232">MHKEDQSPVIDGLVITHLPAGLGAASDFEFEWGDVRFVQRVWETEIELGVWRVDLQIQAMRSPKLTDPAALRDFLVGYHEKDDTWATEPLGADGFIGEREAFKLLSKGLAAEVRDPFNRQGMETVKQTLDSIHPK</sequence>
<proteinExistence type="predicted"/>
<dbReference type="AlphaFoldDB" id="A0A4S8QIJ7"/>
<evidence type="ECO:0000313" key="1">
    <source>
        <dbReference type="EMBL" id="THV43082.1"/>
    </source>
</evidence>
<accession>A0A4S8QIJ7</accession>
<dbReference type="EMBL" id="STGY01000007">
    <property type="protein sequence ID" value="THV43082.1"/>
    <property type="molecule type" value="Genomic_DNA"/>
</dbReference>
<name>A0A4S8QIJ7_9ACTN</name>
<gene>
    <name evidence="1" type="ORF">FAB82_02270</name>
</gene>
<organism evidence="1 2">
    <name type="scientific">Glycomyces buryatensis</name>
    <dbReference type="NCBI Taxonomy" id="2570927"/>
    <lineage>
        <taxon>Bacteria</taxon>
        <taxon>Bacillati</taxon>
        <taxon>Actinomycetota</taxon>
        <taxon>Actinomycetes</taxon>
        <taxon>Glycomycetales</taxon>
        <taxon>Glycomycetaceae</taxon>
        <taxon>Glycomyces</taxon>
    </lineage>
</organism>
<protein>
    <submittedName>
        <fullName evidence="1">Uncharacterized protein</fullName>
    </submittedName>
</protein>
<keyword evidence="2" id="KW-1185">Reference proteome</keyword>
<dbReference type="OrthoDB" id="5146724at2"/>
<dbReference type="RefSeq" id="WP_136532923.1">
    <property type="nucleotide sequence ID" value="NZ_STGY01000007.1"/>
</dbReference>
<reference evidence="1 2" key="2">
    <citation type="submission" date="2019-05" db="EMBL/GenBank/DDBJ databases">
        <title>Glycomyces buryatensis sp. nov.</title>
        <authorList>
            <person name="Nikitina E."/>
        </authorList>
    </citation>
    <scope>NUCLEOTIDE SEQUENCE [LARGE SCALE GENOMIC DNA]</scope>
    <source>
        <strain evidence="1 2">18</strain>
    </source>
</reference>
<comment type="caution">
    <text evidence="1">The sequence shown here is derived from an EMBL/GenBank/DDBJ whole genome shotgun (WGS) entry which is preliminary data.</text>
</comment>
<dbReference type="Proteomes" id="UP000308760">
    <property type="component" value="Unassembled WGS sequence"/>
</dbReference>
<reference evidence="2" key="1">
    <citation type="submission" date="2019-04" db="EMBL/GenBank/DDBJ databases">
        <title>Nocardioides xinjiangensis sp. nov.</title>
        <authorList>
            <person name="Liu S."/>
        </authorList>
    </citation>
    <scope>NUCLEOTIDE SEQUENCE [LARGE SCALE GENOMIC DNA]</scope>
    <source>
        <strain evidence="2">18</strain>
    </source>
</reference>
<evidence type="ECO:0000313" key="2">
    <source>
        <dbReference type="Proteomes" id="UP000308760"/>
    </source>
</evidence>